<keyword evidence="5" id="KW-0418">Kinase</keyword>
<dbReference type="EC" id="2.7.11.1" evidence="5"/>
<gene>
    <name evidence="5" type="primary">pknB</name>
    <name evidence="4" type="ORF">I6G29_13070</name>
    <name evidence="5" type="ORF">NCTC11997_02684</name>
</gene>
<dbReference type="SMART" id="SM00220">
    <property type="entry name" value="S_TKc"/>
    <property type="match status" value="1"/>
</dbReference>
<keyword evidence="5" id="KW-0808">Transferase</keyword>
<dbReference type="STRING" id="1122619.GCA_000373745_01589"/>
<name>A0A378XKF9_9BURK</name>
<dbReference type="PANTHER" id="PTHR24346:SF30">
    <property type="entry name" value="MATERNAL EMBRYONIC LEUCINE ZIPPER KINASE"/>
    <property type="match status" value="1"/>
</dbReference>
<dbReference type="GO" id="GO:0004674">
    <property type="term" value="F:protein serine/threonine kinase activity"/>
    <property type="evidence" value="ECO:0007669"/>
    <property type="project" value="UniProtKB-EC"/>
</dbReference>
<proteinExistence type="predicted"/>
<dbReference type="Proteomes" id="UP000594903">
    <property type="component" value="Chromosome"/>
</dbReference>
<accession>A0A378XKF9</accession>
<evidence type="ECO:0000313" key="7">
    <source>
        <dbReference type="Proteomes" id="UP000594903"/>
    </source>
</evidence>
<keyword evidence="2" id="KW-0067">ATP-binding</keyword>
<dbReference type="GO" id="GO:0005737">
    <property type="term" value="C:cytoplasm"/>
    <property type="evidence" value="ECO:0007669"/>
    <property type="project" value="TreeGrafter"/>
</dbReference>
<dbReference type="OrthoDB" id="9801841at2"/>
<feature type="domain" description="Protein kinase" evidence="3">
    <location>
        <begin position="18"/>
        <end position="275"/>
    </location>
</feature>
<dbReference type="EMBL" id="CP065725">
    <property type="protein sequence ID" value="QPT40014.1"/>
    <property type="molecule type" value="Genomic_DNA"/>
</dbReference>
<dbReference type="Pfam" id="PF00069">
    <property type="entry name" value="Pkinase"/>
    <property type="match status" value="1"/>
</dbReference>
<dbReference type="InterPro" id="IPR011009">
    <property type="entry name" value="Kinase-like_dom_sf"/>
</dbReference>
<evidence type="ECO:0000313" key="6">
    <source>
        <dbReference type="Proteomes" id="UP000254603"/>
    </source>
</evidence>
<dbReference type="Proteomes" id="UP000254603">
    <property type="component" value="Unassembled WGS sequence"/>
</dbReference>
<reference evidence="4 7" key="2">
    <citation type="submission" date="2020-12" db="EMBL/GenBank/DDBJ databases">
        <title>FDA dAtabase for Regulatory Grade micrObial Sequences (FDA-ARGOS): Supporting development and validation of Infectious Disease Dx tests.</title>
        <authorList>
            <person name="Sproer C."/>
            <person name="Gronow S."/>
            <person name="Severitt S."/>
            <person name="Schroder I."/>
            <person name="Tallon L."/>
            <person name="Sadzewicz L."/>
            <person name="Zhao X."/>
            <person name="Boylan J."/>
            <person name="Ott S."/>
            <person name="Bowen H."/>
            <person name="Vavikolanu K."/>
            <person name="Mehta A."/>
            <person name="Aluvathingal J."/>
            <person name="Nadendla S."/>
            <person name="Lowell S."/>
            <person name="Myers T."/>
            <person name="Yan Y."/>
            <person name="Sichtig H."/>
        </authorList>
    </citation>
    <scope>NUCLEOTIDE SEQUENCE [LARGE SCALE GENOMIC DNA]</scope>
    <source>
        <strain evidence="4 7">FDAARGOS_872</strain>
    </source>
</reference>
<keyword evidence="7" id="KW-1185">Reference proteome</keyword>
<dbReference type="InterPro" id="IPR000719">
    <property type="entry name" value="Prot_kinase_dom"/>
</dbReference>
<dbReference type="EMBL" id="UGSB01000001">
    <property type="protein sequence ID" value="SUA58318.1"/>
    <property type="molecule type" value="Genomic_DNA"/>
</dbReference>
<protein>
    <submittedName>
        <fullName evidence="5">Serine/threonine-protein kinase pknB</fullName>
        <ecNumber evidence="5">2.7.11.1</ecNumber>
    </submittedName>
</protein>
<evidence type="ECO:0000313" key="4">
    <source>
        <dbReference type="EMBL" id="QPT40014.1"/>
    </source>
</evidence>
<keyword evidence="1" id="KW-0547">Nucleotide-binding</keyword>
<evidence type="ECO:0000313" key="5">
    <source>
        <dbReference type="EMBL" id="SUA58318.1"/>
    </source>
</evidence>
<dbReference type="SUPFAM" id="SSF56112">
    <property type="entry name" value="Protein kinase-like (PK-like)"/>
    <property type="match status" value="1"/>
</dbReference>
<dbReference type="Gene3D" id="1.10.510.10">
    <property type="entry name" value="Transferase(Phosphotransferase) domain 1"/>
    <property type="match status" value="1"/>
</dbReference>
<dbReference type="PANTHER" id="PTHR24346">
    <property type="entry name" value="MAP/MICROTUBULE AFFINITY-REGULATING KINASE"/>
    <property type="match status" value="1"/>
</dbReference>
<organism evidence="5 6">
    <name type="scientific">Oligella ureolytica</name>
    <dbReference type="NCBI Taxonomy" id="90244"/>
    <lineage>
        <taxon>Bacteria</taxon>
        <taxon>Pseudomonadati</taxon>
        <taxon>Pseudomonadota</taxon>
        <taxon>Betaproteobacteria</taxon>
        <taxon>Burkholderiales</taxon>
        <taxon>Alcaligenaceae</taxon>
        <taxon>Oligella</taxon>
    </lineage>
</organism>
<dbReference type="GO" id="GO:0005524">
    <property type="term" value="F:ATP binding"/>
    <property type="evidence" value="ECO:0007669"/>
    <property type="project" value="UniProtKB-KW"/>
</dbReference>
<dbReference type="GO" id="GO:0035556">
    <property type="term" value="P:intracellular signal transduction"/>
    <property type="evidence" value="ECO:0007669"/>
    <property type="project" value="TreeGrafter"/>
</dbReference>
<evidence type="ECO:0000256" key="2">
    <source>
        <dbReference type="ARBA" id="ARBA00022840"/>
    </source>
</evidence>
<sequence length="284" mass="32611">MSVSDYFFKADEVIDGQYRVKSFFATNDYAQTYRVRNGDFEAKVLKLFLQDASNELTVLARLDNPNVVKLDHVGEVSIRGQNYRYAILDFVNGESLVERVQRDEPLSFIGARGIFLGIISGLIYLKRLHPPVQHNRILPKYIILNLASNALAPVIANYSFSDGKNIHYFPDELYFVSAEALSGELHPSNDLYAAGAIYYYLLHGHPPFANDLETDIPFVDALTHKKQIIVEFHEELYESTKYIITKALHPDPEKRYQDPAEIRRDLYKDPRDPCFISMLEALRD</sequence>
<dbReference type="AlphaFoldDB" id="A0A378XKF9"/>
<evidence type="ECO:0000256" key="1">
    <source>
        <dbReference type="ARBA" id="ARBA00022741"/>
    </source>
</evidence>
<evidence type="ECO:0000259" key="3">
    <source>
        <dbReference type="PROSITE" id="PS50011"/>
    </source>
</evidence>
<dbReference type="RefSeq" id="WP_018574759.1">
    <property type="nucleotide sequence ID" value="NZ_CP065725.1"/>
</dbReference>
<dbReference type="PROSITE" id="PS50011">
    <property type="entry name" value="PROTEIN_KINASE_DOM"/>
    <property type="match status" value="1"/>
</dbReference>
<reference evidence="5 6" key="1">
    <citation type="submission" date="2018-06" db="EMBL/GenBank/DDBJ databases">
        <authorList>
            <consortium name="Pathogen Informatics"/>
            <person name="Doyle S."/>
        </authorList>
    </citation>
    <scope>NUCLEOTIDE SEQUENCE [LARGE SCALE GENOMIC DNA]</scope>
    <source>
        <strain evidence="5 6">NCTC11997</strain>
    </source>
</reference>